<evidence type="ECO:0000256" key="5">
    <source>
        <dbReference type="ARBA" id="ARBA00023136"/>
    </source>
</evidence>
<keyword evidence="4 7" id="KW-0812">Transmembrane</keyword>
<dbReference type="Gene3D" id="2.170.130.10">
    <property type="entry name" value="TonB-dependent receptor, plug domain"/>
    <property type="match status" value="1"/>
</dbReference>
<evidence type="ECO:0000256" key="8">
    <source>
        <dbReference type="SAM" id="SignalP"/>
    </source>
</evidence>
<dbReference type="NCBIfam" id="TIGR04056">
    <property type="entry name" value="OMP_RagA_SusC"/>
    <property type="match status" value="1"/>
</dbReference>
<proteinExistence type="inferred from homology"/>
<dbReference type="RefSeq" id="WP_188412024.1">
    <property type="nucleotide sequence ID" value="NZ_BMDJ01000002.1"/>
</dbReference>
<dbReference type="InterPro" id="IPR036942">
    <property type="entry name" value="Beta-barrel_TonB_sf"/>
</dbReference>
<dbReference type="SUPFAM" id="SSF56935">
    <property type="entry name" value="Porins"/>
    <property type="match status" value="1"/>
</dbReference>
<feature type="chain" id="PRO_5046932810" evidence="8">
    <location>
        <begin position="28"/>
        <end position="1002"/>
    </location>
</feature>
<keyword evidence="2 7" id="KW-0813">Transport</keyword>
<evidence type="ECO:0000256" key="6">
    <source>
        <dbReference type="ARBA" id="ARBA00023237"/>
    </source>
</evidence>
<dbReference type="Gene3D" id="2.40.170.20">
    <property type="entry name" value="TonB-dependent receptor, beta-barrel domain"/>
    <property type="match status" value="1"/>
</dbReference>
<feature type="domain" description="TonB-dependent receptor plug" evidence="9">
    <location>
        <begin position="135"/>
        <end position="232"/>
    </location>
</feature>
<evidence type="ECO:0000313" key="11">
    <source>
        <dbReference type="Proteomes" id="UP000645390"/>
    </source>
</evidence>
<accession>A0ABQ2BGY1</accession>
<keyword evidence="6 7" id="KW-0998">Cell outer membrane</keyword>
<keyword evidence="11" id="KW-1185">Reference proteome</keyword>
<dbReference type="InterPro" id="IPR012910">
    <property type="entry name" value="Plug_dom"/>
</dbReference>
<dbReference type="InterPro" id="IPR037066">
    <property type="entry name" value="Plug_dom_sf"/>
</dbReference>
<keyword evidence="8" id="KW-0732">Signal</keyword>
<evidence type="ECO:0000259" key="9">
    <source>
        <dbReference type="Pfam" id="PF07715"/>
    </source>
</evidence>
<name>A0ABQ2BGY1_9SPHI</name>
<comment type="caution">
    <text evidence="10">The sequence shown here is derived from an EMBL/GenBank/DDBJ whole genome shotgun (WGS) entry which is preliminary data.</text>
</comment>
<protein>
    <submittedName>
        <fullName evidence="10">SusC/RagA family TonB-linked outer membrane protein</fullName>
    </submittedName>
</protein>
<feature type="signal peptide" evidence="8">
    <location>
        <begin position="1"/>
        <end position="27"/>
    </location>
</feature>
<dbReference type="InterPro" id="IPR023996">
    <property type="entry name" value="TonB-dep_OMP_SusC/RagA"/>
</dbReference>
<sequence>MSEKKIFKNFRLFLALLCLSYPGFANQAPQPSKQDTSQVKLIKFLVLDENDIPVKGVSLNNLRISSSVQTDSLGMAQLTGTINDEIQVSLNETFLRKYLVGANQSQIIRVNGKNLMVMQQKAVVLTNDILISPNMTTGSTQSVYNSDLVKFPVTSIKNALPGRLTGLYTNQTTGRPSVDEANVLLRGQNPIVLVDGIPRDLTRIDLEEIESITVLKDAVSTAMLGLRSSGGVIAITTKKGIVGTQQITLTAQNGLQSSLKTPKTLDAYNYALLYNEARVNSGDLPVYTPTDIEAFRTGSDPIGHPNVNWQDEILKENTKFMRYDLTFRGGGSVARYYVGVQYQKLGGQLVESDINAYSTNSSISNYTIRSNVDINLTPKTILGLHLFGKISNSNHPGNFGTDNIFNSILNTPNNAYPIFNENGSYGGTTQFQNNIYAQTVSSGYSLNYRRDIITDLTLRRSLDEVTPGLWAQALVSFYSGVSENTNRSKSFAVYKQTGTGVAATYQMFGTNGTQGNSTGTDFQNRQSYLEGAIGYKRSFGLNNFDAQVRVTSDNVNSGSELGLNYYGGSGRVSYNFDERYTAEFVVGLNKTNRYPSSTPMGFFPAAGLSWNITKEKFMPKLSWLNDLKLFASYGRTGNDASGYFVFQQFYVGSPSSYFFGTSVASNAALRQDVLANPNVTWEKGDKFNLGIKTNLFNNKLFIQAEYFNNKYSDLLTSANLSTIVGTSIRNLNVGVNRYNGFELQMNWQQSFGKFSYFLSGNVSTLQSKVVFQNEVFRQFDYQSRTGLPVGTPFGYIADGLFQSQTEINASAKIAGYSPVPGDIKYKDLNSDGIIDQFDQAKLGTDNPLVYYGATVGFSYGGLDLSVLLQGVANRNLLLTGNSEWEFQNGGFGQAYEHNLNRWTPATAATATYPRVTVGNNFNNNIVSSFWMHSGNYLRLKNVELGYTIASKFTEKLKVSSIRVFVNGTNLLTTSAFDRVDPETYGGVYPIQRVVNGGLSVKF</sequence>
<dbReference type="Proteomes" id="UP000645390">
    <property type="component" value="Unassembled WGS sequence"/>
</dbReference>
<evidence type="ECO:0000256" key="2">
    <source>
        <dbReference type="ARBA" id="ARBA00022448"/>
    </source>
</evidence>
<evidence type="ECO:0000313" key="10">
    <source>
        <dbReference type="EMBL" id="GGI23617.1"/>
    </source>
</evidence>
<keyword evidence="3 7" id="KW-1134">Transmembrane beta strand</keyword>
<organism evidence="10 11">
    <name type="scientific">Pedobacter mendelii</name>
    <dbReference type="NCBI Taxonomy" id="1908240"/>
    <lineage>
        <taxon>Bacteria</taxon>
        <taxon>Pseudomonadati</taxon>
        <taxon>Bacteroidota</taxon>
        <taxon>Sphingobacteriia</taxon>
        <taxon>Sphingobacteriales</taxon>
        <taxon>Sphingobacteriaceae</taxon>
        <taxon>Pedobacter</taxon>
    </lineage>
</organism>
<evidence type="ECO:0000256" key="3">
    <source>
        <dbReference type="ARBA" id="ARBA00022452"/>
    </source>
</evidence>
<comment type="similarity">
    <text evidence="7">Belongs to the TonB-dependent receptor family.</text>
</comment>
<dbReference type="Pfam" id="PF07715">
    <property type="entry name" value="Plug"/>
    <property type="match status" value="1"/>
</dbReference>
<reference evidence="11" key="1">
    <citation type="journal article" date="2019" name="Int. J. Syst. Evol. Microbiol.">
        <title>The Global Catalogue of Microorganisms (GCM) 10K type strain sequencing project: providing services to taxonomists for standard genome sequencing and annotation.</title>
        <authorList>
            <consortium name="The Broad Institute Genomics Platform"/>
            <consortium name="The Broad Institute Genome Sequencing Center for Infectious Disease"/>
            <person name="Wu L."/>
            <person name="Ma J."/>
        </authorList>
    </citation>
    <scope>NUCLEOTIDE SEQUENCE [LARGE SCALE GENOMIC DNA]</scope>
    <source>
        <strain evidence="11">CCM 8939</strain>
    </source>
</reference>
<dbReference type="InterPro" id="IPR039426">
    <property type="entry name" value="TonB-dep_rcpt-like"/>
</dbReference>
<dbReference type="PROSITE" id="PS52016">
    <property type="entry name" value="TONB_DEPENDENT_REC_3"/>
    <property type="match status" value="1"/>
</dbReference>
<dbReference type="EMBL" id="BMDJ01000002">
    <property type="protein sequence ID" value="GGI23617.1"/>
    <property type="molecule type" value="Genomic_DNA"/>
</dbReference>
<keyword evidence="5 7" id="KW-0472">Membrane</keyword>
<evidence type="ECO:0000256" key="4">
    <source>
        <dbReference type="ARBA" id="ARBA00022692"/>
    </source>
</evidence>
<evidence type="ECO:0000256" key="1">
    <source>
        <dbReference type="ARBA" id="ARBA00004571"/>
    </source>
</evidence>
<comment type="subcellular location">
    <subcellularLocation>
        <location evidence="1 7">Cell outer membrane</location>
        <topology evidence="1 7">Multi-pass membrane protein</topology>
    </subcellularLocation>
</comment>
<gene>
    <name evidence="10" type="ORF">GCM10008119_08540</name>
</gene>
<evidence type="ECO:0000256" key="7">
    <source>
        <dbReference type="PROSITE-ProRule" id="PRU01360"/>
    </source>
</evidence>